<accession>A0A4Y7SK39</accession>
<sequence length="132" mass="14768">MSTTYLSRFALSDSSGWTTVTINLRKAPLSRILPRLYAVLDSTGEQPLAVKIISPPTRQSGIGLPEDILLHSVLKLLIAEMALHRLKSLVVHADLRSSLQEVEALFDEQSQARLQRLILRYNVDDTDLVYPS</sequence>
<reference evidence="1 2" key="1">
    <citation type="journal article" date="2019" name="Nat. Ecol. Evol.">
        <title>Megaphylogeny resolves global patterns of mushroom evolution.</title>
        <authorList>
            <person name="Varga T."/>
            <person name="Krizsan K."/>
            <person name="Foldi C."/>
            <person name="Dima B."/>
            <person name="Sanchez-Garcia M."/>
            <person name="Sanchez-Ramirez S."/>
            <person name="Szollosi G.J."/>
            <person name="Szarkandi J.G."/>
            <person name="Papp V."/>
            <person name="Albert L."/>
            <person name="Andreopoulos W."/>
            <person name="Angelini C."/>
            <person name="Antonin V."/>
            <person name="Barry K.W."/>
            <person name="Bougher N.L."/>
            <person name="Buchanan P."/>
            <person name="Buyck B."/>
            <person name="Bense V."/>
            <person name="Catcheside P."/>
            <person name="Chovatia M."/>
            <person name="Cooper J."/>
            <person name="Damon W."/>
            <person name="Desjardin D."/>
            <person name="Finy P."/>
            <person name="Geml J."/>
            <person name="Haridas S."/>
            <person name="Hughes K."/>
            <person name="Justo A."/>
            <person name="Karasinski D."/>
            <person name="Kautmanova I."/>
            <person name="Kiss B."/>
            <person name="Kocsube S."/>
            <person name="Kotiranta H."/>
            <person name="LaButti K.M."/>
            <person name="Lechner B.E."/>
            <person name="Liimatainen K."/>
            <person name="Lipzen A."/>
            <person name="Lukacs Z."/>
            <person name="Mihaltcheva S."/>
            <person name="Morgado L.N."/>
            <person name="Niskanen T."/>
            <person name="Noordeloos M.E."/>
            <person name="Ohm R.A."/>
            <person name="Ortiz-Santana B."/>
            <person name="Ovrebo C."/>
            <person name="Racz N."/>
            <person name="Riley R."/>
            <person name="Savchenko A."/>
            <person name="Shiryaev A."/>
            <person name="Soop K."/>
            <person name="Spirin V."/>
            <person name="Szebenyi C."/>
            <person name="Tomsovsky M."/>
            <person name="Tulloss R.E."/>
            <person name="Uehling J."/>
            <person name="Grigoriev I.V."/>
            <person name="Vagvolgyi C."/>
            <person name="Papp T."/>
            <person name="Martin F.M."/>
            <person name="Miettinen O."/>
            <person name="Hibbett D.S."/>
            <person name="Nagy L.G."/>
        </authorList>
    </citation>
    <scope>NUCLEOTIDE SEQUENCE [LARGE SCALE GENOMIC DNA]</scope>
    <source>
        <strain evidence="1 2">FP101781</strain>
    </source>
</reference>
<dbReference type="Proteomes" id="UP000298030">
    <property type="component" value="Unassembled WGS sequence"/>
</dbReference>
<name>A0A4Y7SK39_COPMI</name>
<protein>
    <submittedName>
        <fullName evidence="1">Uncharacterized protein</fullName>
    </submittedName>
</protein>
<keyword evidence="2" id="KW-1185">Reference proteome</keyword>
<dbReference type="EMBL" id="QPFP01000096">
    <property type="protein sequence ID" value="TEB22185.1"/>
    <property type="molecule type" value="Genomic_DNA"/>
</dbReference>
<comment type="caution">
    <text evidence="1">The sequence shown here is derived from an EMBL/GenBank/DDBJ whole genome shotgun (WGS) entry which is preliminary data.</text>
</comment>
<dbReference type="AlphaFoldDB" id="A0A4Y7SK39"/>
<organism evidence="1 2">
    <name type="scientific">Coprinellus micaceus</name>
    <name type="common">Glistening ink-cap mushroom</name>
    <name type="synonym">Coprinus micaceus</name>
    <dbReference type="NCBI Taxonomy" id="71717"/>
    <lineage>
        <taxon>Eukaryota</taxon>
        <taxon>Fungi</taxon>
        <taxon>Dikarya</taxon>
        <taxon>Basidiomycota</taxon>
        <taxon>Agaricomycotina</taxon>
        <taxon>Agaricomycetes</taxon>
        <taxon>Agaricomycetidae</taxon>
        <taxon>Agaricales</taxon>
        <taxon>Agaricineae</taxon>
        <taxon>Psathyrellaceae</taxon>
        <taxon>Coprinellus</taxon>
    </lineage>
</organism>
<evidence type="ECO:0000313" key="2">
    <source>
        <dbReference type="Proteomes" id="UP000298030"/>
    </source>
</evidence>
<gene>
    <name evidence="1" type="ORF">FA13DRAFT_1819122</name>
</gene>
<evidence type="ECO:0000313" key="1">
    <source>
        <dbReference type="EMBL" id="TEB22185.1"/>
    </source>
</evidence>
<proteinExistence type="predicted"/>